<dbReference type="Pfam" id="PF00106">
    <property type="entry name" value="adh_short"/>
    <property type="match status" value="1"/>
</dbReference>
<dbReference type="STRING" id="101127.A0A1X2GMX9"/>
<gene>
    <name evidence="4" type="ORF">DM01DRAFT_1334084</name>
</gene>
<dbReference type="Gene3D" id="3.40.50.720">
    <property type="entry name" value="NAD(P)-binding Rossmann-like Domain"/>
    <property type="match status" value="1"/>
</dbReference>
<dbReference type="PANTHER" id="PTHR44229:SF4">
    <property type="entry name" value="15-HYDROXYPROSTAGLANDIN DEHYDROGENASE [NAD(+)]"/>
    <property type="match status" value="1"/>
</dbReference>
<evidence type="ECO:0000313" key="5">
    <source>
        <dbReference type="Proteomes" id="UP000242146"/>
    </source>
</evidence>
<dbReference type="GO" id="GO:0016616">
    <property type="term" value="F:oxidoreductase activity, acting on the CH-OH group of donors, NAD or NADP as acceptor"/>
    <property type="evidence" value="ECO:0007669"/>
    <property type="project" value="TreeGrafter"/>
</dbReference>
<evidence type="ECO:0000256" key="2">
    <source>
        <dbReference type="ARBA" id="ARBA00023002"/>
    </source>
</evidence>
<dbReference type="InterPro" id="IPR002347">
    <property type="entry name" value="SDR_fam"/>
</dbReference>
<dbReference type="PRINTS" id="PR00080">
    <property type="entry name" value="SDRFAMILY"/>
</dbReference>
<dbReference type="Proteomes" id="UP000242146">
    <property type="component" value="Unassembled WGS sequence"/>
</dbReference>
<dbReference type="SUPFAM" id="SSF51735">
    <property type="entry name" value="NAD(P)-binding Rossmann-fold domains"/>
    <property type="match status" value="1"/>
</dbReference>
<evidence type="ECO:0000256" key="3">
    <source>
        <dbReference type="RuleBase" id="RU000363"/>
    </source>
</evidence>
<dbReference type="CDD" id="cd05233">
    <property type="entry name" value="SDR_c"/>
    <property type="match status" value="1"/>
</dbReference>
<comment type="caution">
    <text evidence="4">The sequence shown here is derived from an EMBL/GenBank/DDBJ whole genome shotgun (WGS) entry which is preliminary data.</text>
</comment>
<evidence type="ECO:0000256" key="1">
    <source>
        <dbReference type="ARBA" id="ARBA00006484"/>
    </source>
</evidence>
<dbReference type="EMBL" id="MCGT01000008">
    <property type="protein sequence ID" value="ORX57465.1"/>
    <property type="molecule type" value="Genomic_DNA"/>
</dbReference>
<keyword evidence="5" id="KW-1185">Reference proteome</keyword>
<name>A0A1X2GMX9_9FUNG</name>
<dbReference type="InterPro" id="IPR036291">
    <property type="entry name" value="NAD(P)-bd_dom_sf"/>
</dbReference>
<dbReference type="AlphaFoldDB" id="A0A1X2GMX9"/>
<sequence length="321" mass="34442">MTLEKDTLLMRNNVAVITGASRGIGLAVATALVDRGAKVVIGDVLREQGEAAVKSLNEKANAKVAIFEFCDVRFYKDIKALFMAAETNFGGVDIAILNAGVGTNGEAFSVPMDDEAERLIHEINTLGVIKGAKVATMHMVKRGGGVIINTSSVAGIGGAPTLSNYCATKFAVVGFTRSLDHLQALNIRANVVCPYWCDTEIIRIGDKARPTSAFSSVIEASPKVDMDIVVDTFLQCIRDKAASGSGLKVLPLNFHTPPSYIPSGVAYLAMPDGHHVLPRTQIPPSGRSEELENAEAAFRPFMIESTINRLKAQSEEYFKNV</sequence>
<reference evidence="4 5" key="1">
    <citation type="submission" date="2016-07" db="EMBL/GenBank/DDBJ databases">
        <title>Pervasive Adenine N6-methylation of Active Genes in Fungi.</title>
        <authorList>
            <consortium name="DOE Joint Genome Institute"/>
            <person name="Mondo S.J."/>
            <person name="Dannebaum R.O."/>
            <person name="Kuo R.C."/>
            <person name="Labutti K."/>
            <person name="Haridas S."/>
            <person name="Kuo A."/>
            <person name="Salamov A."/>
            <person name="Ahrendt S.R."/>
            <person name="Lipzen A."/>
            <person name="Sullivan W."/>
            <person name="Andreopoulos W.B."/>
            <person name="Clum A."/>
            <person name="Lindquist E."/>
            <person name="Daum C."/>
            <person name="Ramamoorthy G.K."/>
            <person name="Gryganskyi A."/>
            <person name="Culley D."/>
            <person name="Magnuson J.K."/>
            <person name="James T.Y."/>
            <person name="O'Malley M.A."/>
            <person name="Stajich J.E."/>
            <person name="Spatafora J.W."/>
            <person name="Visel A."/>
            <person name="Grigoriev I.V."/>
        </authorList>
    </citation>
    <scope>NUCLEOTIDE SEQUENCE [LARGE SCALE GENOMIC DNA]</scope>
    <source>
        <strain evidence="4 5">NRRL 3301</strain>
    </source>
</reference>
<dbReference type="PRINTS" id="PR00081">
    <property type="entry name" value="GDHRDH"/>
</dbReference>
<accession>A0A1X2GMX9</accession>
<dbReference type="PANTHER" id="PTHR44229">
    <property type="entry name" value="15-HYDROXYPROSTAGLANDIN DEHYDROGENASE [NAD(+)]"/>
    <property type="match status" value="1"/>
</dbReference>
<comment type="similarity">
    <text evidence="1 3">Belongs to the short-chain dehydrogenases/reductases (SDR) family.</text>
</comment>
<protein>
    <submittedName>
        <fullName evidence="4">NAD(P)-binding protein</fullName>
    </submittedName>
</protein>
<organism evidence="4 5">
    <name type="scientific">Hesseltinella vesiculosa</name>
    <dbReference type="NCBI Taxonomy" id="101127"/>
    <lineage>
        <taxon>Eukaryota</taxon>
        <taxon>Fungi</taxon>
        <taxon>Fungi incertae sedis</taxon>
        <taxon>Mucoromycota</taxon>
        <taxon>Mucoromycotina</taxon>
        <taxon>Mucoromycetes</taxon>
        <taxon>Mucorales</taxon>
        <taxon>Cunninghamellaceae</taxon>
        <taxon>Hesseltinella</taxon>
    </lineage>
</organism>
<proteinExistence type="inferred from homology"/>
<evidence type="ECO:0000313" key="4">
    <source>
        <dbReference type="EMBL" id="ORX57465.1"/>
    </source>
</evidence>
<dbReference type="OrthoDB" id="5840532at2759"/>
<dbReference type="GO" id="GO:0005737">
    <property type="term" value="C:cytoplasm"/>
    <property type="evidence" value="ECO:0007669"/>
    <property type="project" value="TreeGrafter"/>
</dbReference>
<keyword evidence="2" id="KW-0560">Oxidoreductase</keyword>